<evidence type="ECO:0000256" key="4">
    <source>
        <dbReference type="ARBA" id="ARBA00023242"/>
    </source>
</evidence>
<dbReference type="STRING" id="77044.A0A1W2TRL4"/>
<name>A0A1W2TRL4_ROSNE</name>
<dbReference type="InterPro" id="IPR036864">
    <property type="entry name" value="Zn2-C6_fun-type_DNA-bd_sf"/>
</dbReference>
<dbReference type="GO" id="GO:0006351">
    <property type="term" value="P:DNA-templated transcription"/>
    <property type="evidence" value="ECO:0007669"/>
    <property type="project" value="InterPro"/>
</dbReference>
<dbReference type="PANTHER" id="PTHR47424">
    <property type="entry name" value="REGULATORY PROTEIN GAL4"/>
    <property type="match status" value="1"/>
</dbReference>
<dbReference type="InterPro" id="IPR007219">
    <property type="entry name" value="XnlR_reg_dom"/>
</dbReference>
<sequence length="798" mass="88480">MTRPKVDPDKRQRTAQACDSCKRRKQKCNGLRPCNTCTKRQLDCQYTPSGSDHSGSQDSPPAKRRHVGGPPDILKPPIEVGQGITRNGSSLMLWNQLTDSGDMGIDRSTMVKHEHRQIGISRQFLGETDREFDGRSKLSNTSAAADEAEVYPQNRMLQDSTGRLLYIGDSATLSYLQWIRMIVENISGPSEFTMDPRRHMIMENAIALPQDLRPIGILPDQRTANILIHSFFTNTAGLIEVFNKHSFLNSVDEYYKDPLGVSQPLLCLLYLVLAIGLVMAAPFPGSDEAAIIDKLRSERTDRAEFFFRSAKSLADPVTGFEDADFWSIQALLLMSLYMLAISKRNASYAYYGMAVRSAFALGLHREESMEVFQPEECLERKNLWRTLFVLDRFLSACLGRPTAIAEEDCSSSTLESPRTVTGSPLSMCPEKTHLAALEAAVNTCQVIGMTLKRVYSKRKISTAVGQEIAAHLETWNSELPLSLHWRRLITGPMDAAEGIAILHVNLLHCHSVMLLTRPYFLCLLNKSAAGLMGTNSKPLRPSHKMEAFAQACIEASQHILILTQAVLDGKYLPQCNPFVIHCVFAAALIVLSNEFASLYHNPDAEKSINSSILILRFCSQNDKQAERVSFIVESFYRANEQRAATARRPYLPGRKPPVLSTLSQNSGFDPMAHFFRPRNREAIPVPVTTFSDESLLIATAPPPMSPMPILSSNSMQQPSPDGSLSMSSGVTPTAGITQGVEGGDSEFDLDSLWDSWRNSSNISATVQHQTGTFNSYGLGHSQVHQAGPSVMYHPSDFR</sequence>
<dbReference type="SUPFAM" id="SSF57701">
    <property type="entry name" value="Zn2/Cys6 DNA-binding domain"/>
    <property type="match status" value="1"/>
</dbReference>
<evidence type="ECO:0000256" key="3">
    <source>
        <dbReference type="ARBA" id="ARBA00023163"/>
    </source>
</evidence>
<dbReference type="GO" id="GO:0000978">
    <property type="term" value="F:RNA polymerase II cis-regulatory region sequence-specific DNA binding"/>
    <property type="evidence" value="ECO:0007669"/>
    <property type="project" value="TreeGrafter"/>
</dbReference>
<dbReference type="OrthoDB" id="4064873at2759"/>
<dbReference type="InterPro" id="IPR051127">
    <property type="entry name" value="Fungal_SecMet_Regulators"/>
</dbReference>
<dbReference type="Pfam" id="PF00172">
    <property type="entry name" value="Zn_clus"/>
    <property type="match status" value="1"/>
</dbReference>
<dbReference type="PANTHER" id="PTHR47424:SF9">
    <property type="entry name" value="TAH-2"/>
    <property type="match status" value="1"/>
</dbReference>
<accession>A0A1W2TRL4</accession>
<dbReference type="Proteomes" id="UP000054516">
    <property type="component" value="Unassembled WGS sequence"/>
</dbReference>
<dbReference type="PROSITE" id="PS00463">
    <property type="entry name" value="ZN2_CY6_FUNGAL_1"/>
    <property type="match status" value="1"/>
</dbReference>
<keyword evidence="1" id="KW-0479">Metal-binding</keyword>
<feature type="domain" description="Zn(2)-C6 fungal-type" evidence="6">
    <location>
        <begin position="17"/>
        <end position="46"/>
    </location>
</feature>
<dbReference type="GO" id="GO:0005634">
    <property type="term" value="C:nucleus"/>
    <property type="evidence" value="ECO:0007669"/>
    <property type="project" value="TreeGrafter"/>
</dbReference>
<keyword evidence="8" id="KW-1185">Reference proteome</keyword>
<keyword evidence="4" id="KW-0539">Nucleus</keyword>
<keyword evidence="2" id="KW-0805">Transcription regulation</keyword>
<dbReference type="PROSITE" id="PS50048">
    <property type="entry name" value="ZN2_CY6_FUNGAL_2"/>
    <property type="match status" value="1"/>
</dbReference>
<dbReference type="SMART" id="SM00066">
    <property type="entry name" value="GAL4"/>
    <property type="match status" value="1"/>
</dbReference>
<proteinExistence type="predicted"/>
<feature type="compositionally biased region" description="Polar residues" evidence="5">
    <location>
        <begin position="46"/>
        <end position="59"/>
    </location>
</feature>
<keyword evidence="3" id="KW-0804">Transcription</keyword>
<evidence type="ECO:0000313" key="8">
    <source>
        <dbReference type="Proteomes" id="UP000054516"/>
    </source>
</evidence>
<evidence type="ECO:0000256" key="1">
    <source>
        <dbReference type="ARBA" id="ARBA00022723"/>
    </source>
</evidence>
<dbReference type="GO" id="GO:0000981">
    <property type="term" value="F:DNA-binding transcription factor activity, RNA polymerase II-specific"/>
    <property type="evidence" value="ECO:0007669"/>
    <property type="project" value="InterPro"/>
</dbReference>
<dbReference type="Gene3D" id="4.10.240.10">
    <property type="entry name" value="Zn(2)-C6 fungal-type DNA-binding domain"/>
    <property type="match status" value="1"/>
</dbReference>
<reference evidence="7" key="1">
    <citation type="submission" date="2016-03" db="EMBL/GenBank/DDBJ databases">
        <title>Draft genome sequence of Rosellinia necatrix.</title>
        <authorList>
            <person name="Kanematsu S."/>
        </authorList>
    </citation>
    <scope>NUCLEOTIDE SEQUENCE [LARGE SCALE GENOMIC DNA]</scope>
    <source>
        <strain evidence="7">W97</strain>
    </source>
</reference>
<evidence type="ECO:0000256" key="2">
    <source>
        <dbReference type="ARBA" id="ARBA00023015"/>
    </source>
</evidence>
<evidence type="ECO:0000256" key="5">
    <source>
        <dbReference type="SAM" id="MobiDB-lite"/>
    </source>
</evidence>
<feature type="region of interest" description="Disordered" evidence="5">
    <location>
        <begin position="46"/>
        <end position="78"/>
    </location>
</feature>
<gene>
    <name evidence="7" type="ORF">SAMD00023353_5600340</name>
</gene>
<evidence type="ECO:0000259" key="6">
    <source>
        <dbReference type="PROSITE" id="PS50048"/>
    </source>
</evidence>
<dbReference type="InterPro" id="IPR001138">
    <property type="entry name" value="Zn2Cys6_DnaBD"/>
</dbReference>
<dbReference type="GO" id="GO:0000435">
    <property type="term" value="P:positive regulation of transcription from RNA polymerase II promoter by galactose"/>
    <property type="evidence" value="ECO:0007669"/>
    <property type="project" value="TreeGrafter"/>
</dbReference>
<dbReference type="SMART" id="SM00906">
    <property type="entry name" value="Fungal_trans"/>
    <property type="match status" value="1"/>
</dbReference>
<organism evidence="7">
    <name type="scientific">Rosellinia necatrix</name>
    <name type="common">White root-rot fungus</name>
    <dbReference type="NCBI Taxonomy" id="77044"/>
    <lineage>
        <taxon>Eukaryota</taxon>
        <taxon>Fungi</taxon>
        <taxon>Dikarya</taxon>
        <taxon>Ascomycota</taxon>
        <taxon>Pezizomycotina</taxon>
        <taxon>Sordariomycetes</taxon>
        <taxon>Xylariomycetidae</taxon>
        <taxon>Xylariales</taxon>
        <taxon>Xylariaceae</taxon>
        <taxon>Rosellinia</taxon>
    </lineage>
</organism>
<dbReference type="GO" id="GO:0008270">
    <property type="term" value="F:zinc ion binding"/>
    <property type="evidence" value="ECO:0007669"/>
    <property type="project" value="InterPro"/>
</dbReference>
<protein>
    <submittedName>
        <fullName evidence="7">Putative fungal specific transcription factor domain-containing protein</fullName>
    </submittedName>
</protein>
<dbReference type="Pfam" id="PF04082">
    <property type="entry name" value="Fungal_trans"/>
    <property type="match status" value="1"/>
</dbReference>
<dbReference type="EMBL" id="DF977501">
    <property type="protein sequence ID" value="GAP91137.1"/>
    <property type="molecule type" value="Genomic_DNA"/>
</dbReference>
<evidence type="ECO:0000313" key="7">
    <source>
        <dbReference type="EMBL" id="GAP91137.1"/>
    </source>
</evidence>
<dbReference type="CDD" id="cd00067">
    <property type="entry name" value="GAL4"/>
    <property type="match status" value="1"/>
</dbReference>
<dbReference type="OMA" id="RNPFVLY"/>
<dbReference type="CDD" id="cd12148">
    <property type="entry name" value="fungal_TF_MHR"/>
    <property type="match status" value="1"/>
</dbReference>
<dbReference type="AlphaFoldDB" id="A0A1W2TRL4"/>